<accession>A0ABQ2QMK4</accession>
<sequence length="299" mass="31856">MTLRIARAALLAVPVAELVLMVLLLSGAPLPVPVVVAAEGLVAAVFALEAVTFVRLFRAERRRGAGRRAALRGVVRRLVPEPARRFLGFEARGMASLALWAARRRDGVPPGAVAVPYARGQFSTVLLLLFATVVEGTAVELMLQGGSVPWAMHLVMLALHVYSVVFLLAFGAACATRPHVVSGRELRVRYGVFFDLRVPRELISSVRRASGYGESGMVTVKDGRLGVAVSSQTNVVVELADPVVAVRPFGRRAEVRVIRFFADDPAAALAALRPPVSGPAPGTGRKPARDAARPDPVIP</sequence>
<dbReference type="Proteomes" id="UP000611554">
    <property type="component" value="Unassembled WGS sequence"/>
</dbReference>
<evidence type="ECO:0000256" key="2">
    <source>
        <dbReference type="SAM" id="Phobius"/>
    </source>
</evidence>
<feature type="region of interest" description="Disordered" evidence="1">
    <location>
        <begin position="272"/>
        <end position="299"/>
    </location>
</feature>
<keyword evidence="2" id="KW-0812">Transmembrane</keyword>
<feature type="transmembrane region" description="Helical" evidence="2">
    <location>
        <begin position="34"/>
        <end position="57"/>
    </location>
</feature>
<keyword evidence="2" id="KW-0472">Membrane</keyword>
<keyword evidence="4" id="KW-1185">Reference proteome</keyword>
<feature type="transmembrane region" description="Helical" evidence="2">
    <location>
        <begin position="125"/>
        <end position="144"/>
    </location>
</feature>
<evidence type="ECO:0000313" key="3">
    <source>
        <dbReference type="EMBL" id="GGP87062.1"/>
    </source>
</evidence>
<organism evidence="3 4">
    <name type="scientific">Streptosporangium pseudovulgare</name>
    <dbReference type="NCBI Taxonomy" id="35765"/>
    <lineage>
        <taxon>Bacteria</taxon>
        <taxon>Bacillati</taxon>
        <taxon>Actinomycetota</taxon>
        <taxon>Actinomycetes</taxon>
        <taxon>Streptosporangiales</taxon>
        <taxon>Streptosporangiaceae</taxon>
        <taxon>Streptosporangium</taxon>
    </lineage>
</organism>
<comment type="caution">
    <text evidence="3">The sequence shown here is derived from an EMBL/GenBank/DDBJ whole genome shotgun (WGS) entry which is preliminary data.</text>
</comment>
<keyword evidence="2" id="KW-1133">Transmembrane helix</keyword>
<dbReference type="RefSeq" id="WP_189245766.1">
    <property type="nucleotide sequence ID" value="NZ_BMQJ01000003.1"/>
</dbReference>
<gene>
    <name evidence="3" type="ORF">GCM10010140_15350</name>
</gene>
<dbReference type="EMBL" id="BMQJ01000003">
    <property type="protein sequence ID" value="GGP87062.1"/>
    <property type="molecule type" value="Genomic_DNA"/>
</dbReference>
<name>A0ABQ2QMK4_9ACTN</name>
<proteinExistence type="predicted"/>
<feature type="transmembrane region" description="Helical" evidence="2">
    <location>
        <begin position="150"/>
        <end position="175"/>
    </location>
</feature>
<evidence type="ECO:0000313" key="4">
    <source>
        <dbReference type="Proteomes" id="UP000611554"/>
    </source>
</evidence>
<feature type="transmembrane region" description="Helical" evidence="2">
    <location>
        <begin position="9"/>
        <end position="28"/>
    </location>
</feature>
<evidence type="ECO:0000256" key="1">
    <source>
        <dbReference type="SAM" id="MobiDB-lite"/>
    </source>
</evidence>
<protein>
    <submittedName>
        <fullName evidence="3">Uncharacterized protein</fullName>
    </submittedName>
</protein>
<reference evidence="4" key="1">
    <citation type="journal article" date="2019" name="Int. J. Syst. Evol. Microbiol.">
        <title>The Global Catalogue of Microorganisms (GCM) 10K type strain sequencing project: providing services to taxonomists for standard genome sequencing and annotation.</title>
        <authorList>
            <consortium name="The Broad Institute Genomics Platform"/>
            <consortium name="The Broad Institute Genome Sequencing Center for Infectious Disease"/>
            <person name="Wu L."/>
            <person name="Ma J."/>
        </authorList>
    </citation>
    <scope>NUCLEOTIDE SEQUENCE [LARGE SCALE GENOMIC DNA]</scope>
    <source>
        <strain evidence="4">JCM 3115</strain>
    </source>
</reference>